<evidence type="ECO:0000256" key="6">
    <source>
        <dbReference type="ARBA" id="ARBA00022737"/>
    </source>
</evidence>
<evidence type="ECO:0000313" key="18">
    <source>
        <dbReference type="RefSeq" id="XP_015278272.1"/>
    </source>
</evidence>
<accession>A0ABM1KX35</accession>
<evidence type="ECO:0000256" key="7">
    <source>
        <dbReference type="ARBA" id="ARBA00022859"/>
    </source>
</evidence>
<dbReference type="PANTHER" id="PTHR10573:SF0">
    <property type="entry name" value="INTERLEUKIN-2 RECEPTOR SUBUNIT ALPHA"/>
    <property type="match status" value="1"/>
</dbReference>
<dbReference type="RefSeq" id="XP_015278272.1">
    <property type="nucleotide sequence ID" value="XM_015422786.1"/>
</dbReference>
<dbReference type="SMART" id="SM00032">
    <property type="entry name" value="CCP"/>
    <property type="match status" value="2"/>
</dbReference>
<comment type="subunit">
    <text evidence="13">Non-covalent dimer of an alpha and a beta subunit. IL2R exists in 3 different forms: a high affinity dimer, an intermediate affinity monomer (beta subunit), and a low affinity monomer (alpha subunit). The high and intermediate affinity forms also associate with a gamma subunit.</text>
</comment>
<comment type="function">
    <text evidence="1">Receptor for interleukin-2. The receptor is involved in the regulation of immune tolerance by controlling regulatory T cells (TREGs) activity. TREGs suppress the activation and expansion of autoreactive T-cells.</text>
</comment>
<gene>
    <name evidence="18" type="primary">LOC107120141</name>
</gene>
<keyword evidence="4" id="KW-0812">Transmembrane</keyword>
<evidence type="ECO:0000256" key="11">
    <source>
        <dbReference type="ARBA" id="ARBA00023170"/>
    </source>
</evidence>
<keyword evidence="6" id="KW-0677">Repeat</keyword>
<reference evidence="18" key="1">
    <citation type="submission" date="2025-08" db="UniProtKB">
        <authorList>
            <consortium name="RefSeq"/>
        </authorList>
    </citation>
    <scope>IDENTIFICATION</scope>
</reference>
<evidence type="ECO:0000256" key="9">
    <source>
        <dbReference type="ARBA" id="ARBA00023136"/>
    </source>
</evidence>
<evidence type="ECO:0000256" key="3">
    <source>
        <dbReference type="ARBA" id="ARBA00013445"/>
    </source>
</evidence>
<evidence type="ECO:0000256" key="4">
    <source>
        <dbReference type="ARBA" id="ARBA00022692"/>
    </source>
</evidence>
<evidence type="ECO:0000256" key="10">
    <source>
        <dbReference type="ARBA" id="ARBA00023157"/>
    </source>
</evidence>
<dbReference type="InterPro" id="IPR000436">
    <property type="entry name" value="Sushi_SCR_CCP_dom"/>
</dbReference>
<evidence type="ECO:0000256" key="14">
    <source>
        <dbReference type="PROSITE-ProRule" id="PRU00302"/>
    </source>
</evidence>
<dbReference type="InterPro" id="IPR035976">
    <property type="entry name" value="Sushi/SCR/CCP_sf"/>
</dbReference>
<keyword evidence="9" id="KW-0472">Membrane</keyword>
<evidence type="ECO:0000256" key="13">
    <source>
        <dbReference type="ARBA" id="ARBA00025938"/>
    </source>
</evidence>
<evidence type="ECO:0000256" key="15">
    <source>
        <dbReference type="SAM" id="SignalP"/>
    </source>
</evidence>
<dbReference type="CDD" id="cd00033">
    <property type="entry name" value="CCP"/>
    <property type="match status" value="2"/>
</dbReference>
<protein>
    <recommendedName>
        <fullName evidence="3">Interleukin-2 receptor subunit alpha</fullName>
    </recommendedName>
</protein>
<evidence type="ECO:0000256" key="1">
    <source>
        <dbReference type="ARBA" id="ARBA00002381"/>
    </source>
</evidence>
<keyword evidence="12" id="KW-0325">Glycoprotein</keyword>
<keyword evidence="10" id="KW-1015">Disulfide bond</keyword>
<dbReference type="InterPro" id="IPR015486">
    <property type="entry name" value="IL-2_rcpt_alpha"/>
</dbReference>
<keyword evidence="5 15" id="KW-0732">Signal</keyword>
<evidence type="ECO:0000256" key="12">
    <source>
        <dbReference type="ARBA" id="ARBA00023180"/>
    </source>
</evidence>
<organism evidence="17 18">
    <name type="scientific">Gekko japonicus</name>
    <name type="common">Schlegel's Japanese gecko</name>
    <dbReference type="NCBI Taxonomy" id="146911"/>
    <lineage>
        <taxon>Eukaryota</taxon>
        <taxon>Metazoa</taxon>
        <taxon>Chordata</taxon>
        <taxon>Craniata</taxon>
        <taxon>Vertebrata</taxon>
        <taxon>Euteleostomi</taxon>
        <taxon>Lepidosauria</taxon>
        <taxon>Squamata</taxon>
        <taxon>Bifurcata</taxon>
        <taxon>Gekkota</taxon>
        <taxon>Gekkonidae</taxon>
        <taxon>Gekkoninae</taxon>
        <taxon>Gekko</taxon>
    </lineage>
</organism>
<dbReference type="Proteomes" id="UP000694871">
    <property type="component" value="Unplaced"/>
</dbReference>
<evidence type="ECO:0000313" key="17">
    <source>
        <dbReference type="Proteomes" id="UP000694871"/>
    </source>
</evidence>
<feature type="domain" description="Sushi" evidence="16">
    <location>
        <begin position="122"/>
        <end position="184"/>
    </location>
</feature>
<evidence type="ECO:0000256" key="2">
    <source>
        <dbReference type="ARBA" id="ARBA00004479"/>
    </source>
</evidence>
<dbReference type="GeneID" id="107120141"/>
<name>A0ABM1KX35_GEKJA</name>
<evidence type="ECO:0000259" key="16">
    <source>
        <dbReference type="PROSITE" id="PS50923"/>
    </source>
</evidence>
<keyword evidence="17" id="KW-1185">Reference proteome</keyword>
<keyword evidence="8" id="KW-1133">Transmembrane helix</keyword>
<feature type="chain" id="PRO_5045514655" description="Interleukin-2 receptor subunit alpha" evidence="15">
    <location>
        <begin position="22"/>
        <end position="224"/>
    </location>
</feature>
<dbReference type="SUPFAM" id="SSF57535">
    <property type="entry name" value="Complement control module/SCR domain"/>
    <property type="match status" value="2"/>
</dbReference>
<dbReference type="Pfam" id="PF00084">
    <property type="entry name" value="Sushi"/>
    <property type="match status" value="2"/>
</dbReference>
<evidence type="ECO:0000256" key="5">
    <source>
        <dbReference type="ARBA" id="ARBA00022729"/>
    </source>
</evidence>
<dbReference type="Gene3D" id="2.10.70.10">
    <property type="entry name" value="Complement Module, domain 1"/>
    <property type="match status" value="2"/>
</dbReference>
<sequence>MNRFWLGLLVLMWRTFQSTEGARDRCPSPLAVDFAEFFAESYQVGTQVKYKCDQGYKRPSGQGWTIKCNPDRDGFGRWSSVTCVVDPSLSLRPSTQPVTRVGEESGRTDGPLTTAQPFMKVGFCRVLKSPKHVKAVSTTYAVGQELQYRCMDGYQARSPISEKSTCQSSNGKTVWSTIHLRCTNDTLPIDEDITPEIGISIGGHSHVSNFAVVFAVTVMATVVI</sequence>
<keyword evidence="14" id="KW-0768">Sushi</keyword>
<keyword evidence="7" id="KW-0391">Immunity</keyword>
<dbReference type="PROSITE" id="PS50923">
    <property type="entry name" value="SUSHI"/>
    <property type="match status" value="2"/>
</dbReference>
<dbReference type="PANTHER" id="PTHR10573">
    <property type="entry name" value="INTERLEUKIN-2 RECEPTOR ALPHA CHAIN"/>
    <property type="match status" value="1"/>
</dbReference>
<comment type="caution">
    <text evidence="14">Lacks conserved residue(s) required for the propagation of feature annotation.</text>
</comment>
<evidence type="ECO:0000256" key="8">
    <source>
        <dbReference type="ARBA" id="ARBA00022989"/>
    </source>
</evidence>
<proteinExistence type="predicted"/>
<feature type="signal peptide" evidence="15">
    <location>
        <begin position="1"/>
        <end position="21"/>
    </location>
</feature>
<feature type="domain" description="Sushi" evidence="16">
    <location>
        <begin position="24"/>
        <end position="85"/>
    </location>
</feature>
<keyword evidence="11" id="KW-0675">Receptor</keyword>
<comment type="subcellular location">
    <subcellularLocation>
        <location evidence="2">Membrane</location>
        <topology evidence="2">Single-pass type I membrane protein</topology>
    </subcellularLocation>
</comment>